<dbReference type="Gene3D" id="3.40.640.10">
    <property type="entry name" value="Type I PLP-dependent aspartate aminotransferase-like (Major domain)"/>
    <property type="match status" value="1"/>
</dbReference>
<keyword evidence="6" id="KW-0472">Membrane</keyword>
<dbReference type="AlphaFoldDB" id="A0A158R094"/>
<dbReference type="GO" id="GO:0030170">
    <property type="term" value="F:pyridoxal phosphate binding"/>
    <property type="evidence" value="ECO:0007669"/>
    <property type="project" value="InterPro"/>
</dbReference>
<dbReference type="Pfam" id="PF00282">
    <property type="entry name" value="Pyridoxal_deC"/>
    <property type="match status" value="1"/>
</dbReference>
<sequence length="705" mass="79332">MVSISVMVTSYREKLRKKITVLTINHIEEDVMETLLLAFSKMFTVNFVILKSASFGSNMCEEISSAAAKYSSHEGKTSVILLPHSAPLPSCTRSESSGSVIYVQQHTQGNYRYGKVYGDRNSDKMGSKENVVEYIAAVTTATDPNMVVVTTGPIEWKSTPLVILTMILLLALLIVTSICVRQYIKLKRLLDNPVTSEEFVYFIQLLAEQVIDACNNPFKSNVTADAIPGEMYKKIPLRAPETPDTFEELLHNIRTQIHPQSMDRDFRHVRSIDSIFGPKTIGDFNMACGLVDKITHWQHPRFHAFFPCGRSFPDMLGDFACHMITLFSTRLETSPALTELENVVVNWVGRALSLPESFLFQEFPAEGKGGGFLAPSASNAVFCAIIASLQRKVTQRMSAERKSKEAVLKDFEGKFVVYINCNSHPYIEKACQLSAVVCRRIQTKASNSWGVTGAELEQQVQEDIRRKFIPLFAYCTVGTTATAIVDHLDSIGPVAERYGLWMHCDCSFGGNCWIVDRHRPAGAVLEYATSINVSLHKFMLHGNGDLIYTKEMPMLSRAFQSCQESIKIWNEGGRLLCDWGVSQNRRVQALRIWLAMRINGLRGLQYYVDNEPHFTTDQINYYTSILAEFMNESKRILVTLAQVSDNNLIGVAINYERSTKTTIENSWKVMKSLLDEFENRKDSCPSAAEVEPNAKHVVNCNIYLL</sequence>
<reference evidence="9" key="1">
    <citation type="submission" date="2016-04" db="UniProtKB">
        <authorList>
            <consortium name="WormBaseParasite"/>
        </authorList>
    </citation>
    <scope>IDENTIFICATION</scope>
</reference>
<evidence type="ECO:0000313" key="8">
    <source>
        <dbReference type="Proteomes" id="UP000271162"/>
    </source>
</evidence>
<evidence type="ECO:0000256" key="5">
    <source>
        <dbReference type="PIRSR" id="PIRSR602129-50"/>
    </source>
</evidence>
<keyword evidence="6" id="KW-0812">Transmembrane</keyword>
<keyword evidence="3 5" id="KW-0663">Pyridoxal phosphate</keyword>
<dbReference type="WBParaSite" id="NBR_0001141401-mRNA-1">
    <property type="protein sequence ID" value="NBR_0001141401-mRNA-1"/>
    <property type="gene ID" value="NBR_0001141401"/>
</dbReference>
<dbReference type="InterPro" id="IPR015421">
    <property type="entry name" value="PyrdxlP-dep_Trfase_major"/>
</dbReference>
<gene>
    <name evidence="7" type="ORF">NBR_LOCUS11415</name>
</gene>
<dbReference type="GO" id="GO:0016831">
    <property type="term" value="F:carboxy-lyase activity"/>
    <property type="evidence" value="ECO:0007669"/>
    <property type="project" value="UniProtKB-KW"/>
</dbReference>
<dbReference type="SUPFAM" id="SSF53383">
    <property type="entry name" value="PLP-dependent transferases"/>
    <property type="match status" value="1"/>
</dbReference>
<dbReference type="GO" id="GO:0006520">
    <property type="term" value="P:amino acid metabolic process"/>
    <property type="evidence" value="ECO:0007669"/>
    <property type="project" value="InterPro"/>
</dbReference>
<evidence type="ECO:0000256" key="2">
    <source>
        <dbReference type="ARBA" id="ARBA00022793"/>
    </source>
</evidence>
<evidence type="ECO:0000256" key="3">
    <source>
        <dbReference type="ARBA" id="ARBA00022898"/>
    </source>
</evidence>
<protein>
    <submittedName>
        <fullName evidence="9">Aromatic-L-amino-acid decarboxylase (inferred by orthology to a human protein)</fullName>
    </submittedName>
</protein>
<evidence type="ECO:0000313" key="9">
    <source>
        <dbReference type="WBParaSite" id="NBR_0001141401-mRNA-1"/>
    </source>
</evidence>
<evidence type="ECO:0000256" key="6">
    <source>
        <dbReference type="SAM" id="Phobius"/>
    </source>
</evidence>
<dbReference type="GO" id="GO:0019752">
    <property type="term" value="P:carboxylic acid metabolic process"/>
    <property type="evidence" value="ECO:0007669"/>
    <property type="project" value="InterPro"/>
</dbReference>
<evidence type="ECO:0000313" key="7">
    <source>
        <dbReference type="EMBL" id="VDL75004.1"/>
    </source>
</evidence>
<dbReference type="Gene3D" id="1.20.1340.10">
    <property type="entry name" value="dopa decarboxylase, N-terminal domain"/>
    <property type="match status" value="1"/>
</dbReference>
<evidence type="ECO:0000256" key="1">
    <source>
        <dbReference type="ARBA" id="ARBA00001933"/>
    </source>
</evidence>
<keyword evidence="6" id="KW-1133">Transmembrane helix</keyword>
<dbReference type="PRINTS" id="PR00800">
    <property type="entry name" value="YHDCRBOXLASE"/>
</dbReference>
<name>A0A158R094_NIPBR</name>
<evidence type="ECO:0000256" key="4">
    <source>
        <dbReference type="ARBA" id="ARBA00023239"/>
    </source>
</evidence>
<dbReference type="STRING" id="27835.A0A158R094"/>
<dbReference type="PANTHER" id="PTHR11999">
    <property type="entry name" value="GROUP II PYRIDOXAL-5-PHOSPHATE DECARBOXYLASE"/>
    <property type="match status" value="1"/>
</dbReference>
<dbReference type="GO" id="GO:0005737">
    <property type="term" value="C:cytoplasm"/>
    <property type="evidence" value="ECO:0007669"/>
    <property type="project" value="TreeGrafter"/>
</dbReference>
<keyword evidence="2" id="KW-0210">Decarboxylase</keyword>
<feature type="modified residue" description="N6-(pyridoxal phosphate)lysine" evidence="5">
    <location>
        <position position="537"/>
    </location>
</feature>
<dbReference type="PANTHER" id="PTHR11999:SF70">
    <property type="entry name" value="MIP05841P"/>
    <property type="match status" value="1"/>
</dbReference>
<reference evidence="7 8" key="2">
    <citation type="submission" date="2018-11" db="EMBL/GenBank/DDBJ databases">
        <authorList>
            <consortium name="Pathogen Informatics"/>
        </authorList>
    </citation>
    <scope>NUCLEOTIDE SEQUENCE [LARGE SCALE GENOMIC DNA]</scope>
</reference>
<proteinExistence type="predicted"/>
<dbReference type="Proteomes" id="UP000271162">
    <property type="component" value="Unassembled WGS sequence"/>
</dbReference>
<feature type="transmembrane region" description="Helical" evidence="6">
    <location>
        <begin position="161"/>
        <end position="180"/>
    </location>
</feature>
<dbReference type="InterPro" id="IPR015424">
    <property type="entry name" value="PyrdxlP-dep_Trfase"/>
</dbReference>
<accession>A0A158R094</accession>
<keyword evidence="8" id="KW-1185">Reference proteome</keyword>
<dbReference type="InterPro" id="IPR002129">
    <property type="entry name" value="PyrdxlP-dep_de-COase"/>
</dbReference>
<keyword evidence="4" id="KW-0456">Lyase</keyword>
<dbReference type="InterPro" id="IPR010977">
    <property type="entry name" value="Aromatic_deC"/>
</dbReference>
<comment type="cofactor">
    <cofactor evidence="1 5">
        <name>pyridoxal 5'-phosphate</name>
        <dbReference type="ChEBI" id="CHEBI:597326"/>
    </cofactor>
</comment>
<dbReference type="EMBL" id="UYSL01020520">
    <property type="protein sequence ID" value="VDL75004.1"/>
    <property type="molecule type" value="Genomic_DNA"/>
</dbReference>
<organism evidence="9">
    <name type="scientific">Nippostrongylus brasiliensis</name>
    <name type="common">Rat hookworm</name>
    <dbReference type="NCBI Taxonomy" id="27835"/>
    <lineage>
        <taxon>Eukaryota</taxon>
        <taxon>Metazoa</taxon>
        <taxon>Ecdysozoa</taxon>
        <taxon>Nematoda</taxon>
        <taxon>Chromadorea</taxon>
        <taxon>Rhabditida</taxon>
        <taxon>Rhabditina</taxon>
        <taxon>Rhabditomorpha</taxon>
        <taxon>Strongyloidea</taxon>
        <taxon>Heligmosomidae</taxon>
        <taxon>Nippostrongylus</taxon>
    </lineage>
</organism>